<dbReference type="InterPro" id="IPR014729">
    <property type="entry name" value="Rossmann-like_a/b/a_fold"/>
</dbReference>
<dbReference type="RefSeq" id="WP_379666056.1">
    <property type="nucleotide sequence ID" value="NZ_JBHULH010000003.1"/>
</dbReference>
<gene>
    <name evidence="3" type="ORF">ACFSRZ_08190</name>
</gene>
<dbReference type="SUPFAM" id="SSF52402">
    <property type="entry name" value="Adenine nucleotide alpha hydrolases-like"/>
    <property type="match status" value="2"/>
</dbReference>
<dbReference type="PANTHER" id="PTHR46268:SF6">
    <property type="entry name" value="UNIVERSAL STRESS PROTEIN UP12"/>
    <property type="match status" value="1"/>
</dbReference>
<evidence type="ECO:0000313" key="4">
    <source>
        <dbReference type="Proteomes" id="UP001597508"/>
    </source>
</evidence>
<evidence type="ECO:0000256" key="1">
    <source>
        <dbReference type="ARBA" id="ARBA00008791"/>
    </source>
</evidence>
<dbReference type="CDD" id="cd00293">
    <property type="entry name" value="USP-like"/>
    <property type="match status" value="2"/>
</dbReference>
<evidence type="ECO:0000313" key="3">
    <source>
        <dbReference type="EMBL" id="MFD2567348.1"/>
    </source>
</evidence>
<dbReference type="Gene3D" id="3.40.50.620">
    <property type="entry name" value="HUPs"/>
    <property type="match status" value="2"/>
</dbReference>
<comment type="similarity">
    <text evidence="1">Belongs to the universal stress protein A family.</text>
</comment>
<dbReference type="InterPro" id="IPR006015">
    <property type="entry name" value="Universal_stress_UspA"/>
</dbReference>
<feature type="domain" description="UspA" evidence="2">
    <location>
        <begin position="2"/>
        <end position="142"/>
    </location>
</feature>
<dbReference type="EMBL" id="JBHULH010000003">
    <property type="protein sequence ID" value="MFD2567348.1"/>
    <property type="molecule type" value="Genomic_DNA"/>
</dbReference>
<comment type="caution">
    <text evidence="3">The sequence shown here is derived from an EMBL/GenBank/DDBJ whole genome shotgun (WGS) entry which is preliminary data.</text>
</comment>
<dbReference type="PANTHER" id="PTHR46268">
    <property type="entry name" value="STRESS RESPONSE PROTEIN NHAX"/>
    <property type="match status" value="1"/>
</dbReference>
<reference evidence="4" key="1">
    <citation type="journal article" date="2019" name="Int. J. Syst. Evol. Microbiol.">
        <title>The Global Catalogue of Microorganisms (GCM) 10K type strain sequencing project: providing services to taxonomists for standard genome sequencing and annotation.</title>
        <authorList>
            <consortium name="The Broad Institute Genomics Platform"/>
            <consortium name="The Broad Institute Genome Sequencing Center for Infectious Disease"/>
            <person name="Wu L."/>
            <person name="Ma J."/>
        </authorList>
    </citation>
    <scope>NUCLEOTIDE SEQUENCE [LARGE SCALE GENOMIC DNA]</scope>
    <source>
        <strain evidence="4">KCTC 52127</strain>
    </source>
</reference>
<proteinExistence type="inferred from homology"/>
<dbReference type="InterPro" id="IPR006016">
    <property type="entry name" value="UspA"/>
</dbReference>
<feature type="domain" description="UspA" evidence="2">
    <location>
        <begin position="223"/>
        <end position="272"/>
    </location>
</feature>
<sequence length="275" mass="30871">MSKILVPVDFSQKSEYAVKLAAKIGKKTSCEIYLLHMVELPSGIVDMGAGSNFSIPESMMYLRKVKEKLLDLKSRYFNEDQVARHAIRFQTPYDGIRDYSKKIDADLIIMGSQGISDFEEMIIGSNTEKIVRTSEIPVIVVKTDTNKFKLKDLVYASNFKDDNKESFKKFLGFAKLFKSKIHLLKINTIGKFESSSVTKQKIKDFINGLDIPKSTINVYNDTSVVKGITNFSRDINADLIALSTHGRSGLSSLFNGSITKSVSKNVLRPVITFKL</sequence>
<dbReference type="Proteomes" id="UP001597508">
    <property type="component" value="Unassembled WGS sequence"/>
</dbReference>
<name>A0ABW5LRA0_9FLAO</name>
<organism evidence="3 4">
    <name type="scientific">Pseudotenacibaculum haliotis</name>
    <dbReference type="NCBI Taxonomy" id="1862138"/>
    <lineage>
        <taxon>Bacteria</taxon>
        <taxon>Pseudomonadati</taxon>
        <taxon>Bacteroidota</taxon>
        <taxon>Flavobacteriia</taxon>
        <taxon>Flavobacteriales</taxon>
        <taxon>Flavobacteriaceae</taxon>
        <taxon>Pseudotenacibaculum</taxon>
    </lineage>
</organism>
<evidence type="ECO:0000259" key="2">
    <source>
        <dbReference type="Pfam" id="PF00582"/>
    </source>
</evidence>
<protein>
    <submittedName>
        <fullName evidence="3">Universal stress protein</fullName>
    </submittedName>
</protein>
<dbReference type="Pfam" id="PF00582">
    <property type="entry name" value="Usp"/>
    <property type="match status" value="2"/>
</dbReference>
<keyword evidence="4" id="KW-1185">Reference proteome</keyword>
<dbReference type="PRINTS" id="PR01438">
    <property type="entry name" value="UNVRSLSTRESS"/>
</dbReference>
<accession>A0ABW5LRA0</accession>